<dbReference type="PROSITE" id="PS50092">
    <property type="entry name" value="TSP1"/>
    <property type="match status" value="5"/>
</dbReference>
<evidence type="ECO:0000256" key="7">
    <source>
        <dbReference type="ARBA" id="ARBA00022737"/>
    </source>
</evidence>
<evidence type="ECO:0000256" key="4">
    <source>
        <dbReference type="ARBA" id="ARBA00022530"/>
    </source>
</evidence>
<dbReference type="OrthoDB" id="347314at2759"/>
<dbReference type="InterPro" id="IPR051418">
    <property type="entry name" value="Spondin/Thrombospondin_T1"/>
</dbReference>
<dbReference type="GeneID" id="107219554"/>
<keyword evidence="6 12" id="KW-0732">Signal</keyword>
<dbReference type="PROSITE" id="PS51257">
    <property type="entry name" value="PROKAR_LIPOPROTEIN"/>
    <property type="match status" value="1"/>
</dbReference>
<feature type="chain" id="PRO_5046057138" description="Spondin-1" evidence="12">
    <location>
        <begin position="24"/>
        <end position="872"/>
    </location>
</feature>
<dbReference type="Pfam" id="PF00014">
    <property type="entry name" value="Kunitz_BPTI"/>
    <property type="match status" value="1"/>
</dbReference>
<dbReference type="PANTHER" id="PTHR11311:SF16">
    <property type="entry name" value="SPONDIN-1"/>
    <property type="match status" value="1"/>
</dbReference>
<gene>
    <name evidence="17" type="primary">LOC107219554</name>
</gene>
<dbReference type="Proteomes" id="UP000829291">
    <property type="component" value="Chromosome 6"/>
</dbReference>
<evidence type="ECO:0000259" key="14">
    <source>
        <dbReference type="PROSITE" id="PS51019"/>
    </source>
</evidence>
<feature type="domain" description="BPTI/Kunitz inhibitor" evidence="13">
    <location>
        <begin position="614"/>
        <end position="664"/>
    </location>
</feature>
<keyword evidence="3" id="KW-0964">Secreted</keyword>
<evidence type="ECO:0000256" key="1">
    <source>
        <dbReference type="ARBA" id="ARBA00004498"/>
    </source>
</evidence>
<dbReference type="SMART" id="SM00209">
    <property type="entry name" value="TSP1"/>
    <property type="match status" value="5"/>
</dbReference>
<dbReference type="SUPFAM" id="SSF57362">
    <property type="entry name" value="BPTI-like"/>
    <property type="match status" value="1"/>
</dbReference>
<dbReference type="InterPro" id="IPR002223">
    <property type="entry name" value="Kunitz_BPTI"/>
</dbReference>
<feature type="domain" description="Reelin" evidence="14">
    <location>
        <begin position="10"/>
        <end position="183"/>
    </location>
</feature>
<evidence type="ECO:0000256" key="6">
    <source>
        <dbReference type="ARBA" id="ARBA00022729"/>
    </source>
</evidence>
<dbReference type="SUPFAM" id="SSF82895">
    <property type="entry name" value="TSP-1 type 1 repeat"/>
    <property type="match status" value="5"/>
</dbReference>
<dbReference type="Gene3D" id="4.10.410.10">
    <property type="entry name" value="Pancreatic trypsin inhibitor Kunitz domain"/>
    <property type="match status" value="1"/>
</dbReference>
<dbReference type="Pfam" id="PF02014">
    <property type="entry name" value="Reeler"/>
    <property type="match status" value="1"/>
</dbReference>
<dbReference type="InterPro" id="IPR038678">
    <property type="entry name" value="Spondin_N_sf"/>
</dbReference>
<dbReference type="PROSITE" id="PS51020">
    <property type="entry name" value="SPONDIN"/>
    <property type="match status" value="1"/>
</dbReference>
<dbReference type="InterPro" id="IPR036880">
    <property type="entry name" value="Kunitz_BPTI_sf"/>
</dbReference>
<dbReference type="Pfam" id="PF06468">
    <property type="entry name" value="Spond_N"/>
    <property type="match status" value="1"/>
</dbReference>
<proteinExistence type="predicted"/>
<dbReference type="CDD" id="cd00109">
    <property type="entry name" value="Kunitz-type"/>
    <property type="match status" value="1"/>
</dbReference>
<dbReference type="RefSeq" id="XP_015513292.2">
    <property type="nucleotide sequence ID" value="XM_015657806.2"/>
</dbReference>
<dbReference type="PROSITE" id="PS51019">
    <property type="entry name" value="REELIN"/>
    <property type="match status" value="1"/>
</dbReference>
<dbReference type="SMART" id="SM00131">
    <property type="entry name" value="KU"/>
    <property type="match status" value="1"/>
</dbReference>
<name>A0A6J0BGJ1_NEOLC</name>
<evidence type="ECO:0000256" key="5">
    <source>
        <dbReference type="ARBA" id="ARBA00022723"/>
    </source>
</evidence>
<dbReference type="Gene3D" id="2.60.40.4060">
    <property type="entry name" value="Reeler domain"/>
    <property type="match status" value="1"/>
</dbReference>
<dbReference type="InterPro" id="IPR000884">
    <property type="entry name" value="TSP1_rpt"/>
</dbReference>
<dbReference type="Gene3D" id="2.60.40.2130">
    <property type="entry name" value="F-spondin domain"/>
    <property type="match status" value="1"/>
</dbReference>
<organism evidence="17">
    <name type="scientific">Neodiprion lecontei</name>
    <name type="common">Redheaded pine sawfly</name>
    <dbReference type="NCBI Taxonomy" id="441921"/>
    <lineage>
        <taxon>Eukaryota</taxon>
        <taxon>Metazoa</taxon>
        <taxon>Ecdysozoa</taxon>
        <taxon>Arthropoda</taxon>
        <taxon>Hexapoda</taxon>
        <taxon>Insecta</taxon>
        <taxon>Pterygota</taxon>
        <taxon>Neoptera</taxon>
        <taxon>Endopterygota</taxon>
        <taxon>Hymenoptera</taxon>
        <taxon>Tenthredinoidea</taxon>
        <taxon>Diprionidae</taxon>
        <taxon>Diprioninae</taxon>
        <taxon>Neodiprion</taxon>
    </lineage>
</organism>
<evidence type="ECO:0000256" key="3">
    <source>
        <dbReference type="ARBA" id="ARBA00022525"/>
    </source>
</evidence>
<dbReference type="PROSITE" id="PS00280">
    <property type="entry name" value="BPTI_KUNITZ_1"/>
    <property type="match status" value="1"/>
</dbReference>
<reference evidence="17" key="1">
    <citation type="submission" date="2025-08" db="UniProtKB">
        <authorList>
            <consortium name="RefSeq"/>
        </authorList>
    </citation>
    <scope>IDENTIFICATION</scope>
    <source>
        <tissue evidence="17">Thorax and Abdomen</tissue>
    </source>
</reference>
<keyword evidence="7" id="KW-0677">Repeat</keyword>
<evidence type="ECO:0000313" key="16">
    <source>
        <dbReference type="Proteomes" id="UP000829291"/>
    </source>
</evidence>
<keyword evidence="4" id="KW-0272">Extracellular matrix</keyword>
<dbReference type="CDD" id="cd08544">
    <property type="entry name" value="Reeler"/>
    <property type="match status" value="1"/>
</dbReference>
<dbReference type="InterPro" id="IPR036383">
    <property type="entry name" value="TSP1_rpt_sf"/>
</dbReference>
<keyword evidence="16" id="KW-1185">Reference proteome</keyword>
<accession>A0A6J0BGJ1</accession>
<dbReference type="PRINTS" id="PR00759">
    <property type="entry name" value="BASICPTASE"/>
</dbReference>
<evidence type="ECO:0000256" key="11">
    <source>
        <dbReference type="ARBA" id="ARBA00030964"/>
    </source>
</evidence>
<feature type="domain" description="Spondin" evidence="15">
    <location>
        <begin position="184"/>
        <end position="374"/>
    </location>
</feature>
<dbReference type="Gene3D" id="2.20.100.10">
    <property type="entry name" value="Thrombospondin type-1 (TSP1) repeat"/>
    <property type="match status" value="5"/>
</dbReference>
<evidence type="ECO:0000256" key="2">
    <source>
        <dbReference type="ARBA" id="ARBA00019594"/>
    </source>
</evidence>
<evidence type="ECO:0000256" key="12">
    <source>
        <dbReference type="SAM" id="SignalP"/>
    </source>
</evidence>
<dbReference type="PANTHER" id="PTHR11311">
    <property type="entry name" value="SPONDIN"/>
    <property type="match status" value="1"/>
</dbReference>
<dbReference type="Pfam" id="PF19028">
    <property type="entry name" value="TSP1_spondin"/>
    <property type="match status" value="2"/>
</dbReference>
<evidence type="ECO:0000259" key="15">
    <source>
        <dbReference type="PROSITE" id="PS51020"/>
    </source>
</evidence>
<evidence type="ECO:0000313" key="17">
    <source>
        <dbReference type="RefSeq" id="XP_015513292.2"/>
    </source>
</evidence>
<evidence type="ECO:0000259" key="13">
    <source>
        <dbReference type="PROSITE" id="PS50279"/>
    </source>
</evidence>
<keyword evidence="5" id="KW-0479">Metal-binding</keyword>
<feature type="signal peptide" evidence="12">
    <location>
        <begin position="1"/>
        <end position="23"/>
    </location>
</feature>
<dbReference type="InterPro" id="IPR042307">
    <property type="entry name" value="Reeler_sf"/>
</dbReference>
<dbReference type="PROSITE" id="PS50279">
    <property type="entry name" value="BPTI_KUNITZ_2"/>
    <property type="match status" value="1"/>
</dbReference>
<dbReference type="InterPro" id="IPR002861">
    <property type="entry name" value="Reeler_dom"/>
</dbReference>
<sequence length="872" mass="98442">MVRQSAWILLAVLAASCTRQAAGKCDRTPDHATKHRSQPGDKFQIIVSEHNRTDPISHFEPKTKYIVSLQSDKSSPTPSKFTRFTLTAETETEDSSGDTGYFEVDGTNFSKHSELCPDAVVEASEIRKDDVSVFWTSPVDEGGCIIIRAMVMESPDVWYMDDGGLTVEVCPSSSSSGSGDPGPVLQTCCACAEAKYEVTFEGLWSRNTHPKDFPTNAWRTKFSDVIGASHTVDYRFWEYMKYASDGLRQVAERGVTRTLESELKEQSEHIRTIIKARGISYPNVTGKTFAVFRVDQKHHLMSLVTMIDPSPDWIVGVSGLELCLANCSWVEHRELNLFPYDAGTDSGITYLSQDTPTDPQERITRITSTFPNDPASPFYDETGADMKPIAKLYLNRQRLYEKTCDATSAEGPREACYTSSWGEWNQCSRTCGRGQKLRQRYYLDRDAALAANCREELTDRSRCKNERCPGIDPGDCDVEEWTSWSSCSTTCGTGFKTRSRKFRDRKTRKYCMHNLERHELEQTFECEDNEPCPDADPDAEECPNERFTEWSMWSPCSASCGPGVKLRSRLLKMSWGNLEESEELNLENCKTEQAACVAAMPNCDFSEETARSICSEPQVGGNCNANILRVYFDSASNECRRFNYTGCGGNRNNFPTEQDCNNVCSKYQRELRANLSAVMKKFKVSLSSVLTYHVPTQDQRSGKMKRAKYGEVTDRPFPAEFPSVSQTVDGYPLDCEITEWGEWSACGSNCKGYTYRKRMILREARNEGRRCPKKLQQKRRCKKVPPCSTRRDMRRRSYNEVFDGTSDHFNSIDCELSSWSTWSPCSATCGHSVRHRTRNVIVSPEGPNAKLCPSVAQFVTCPLAACDESTRQ</sequence>
<dbReference type="InterPro" id="IPR020901">
    <property type="entry name" value="Prtase_inh_Kunz-CS"/>
</dbReference>
<evidence type="ECO:0000256" key="10">
    <source>
        <dbReference type="ARBA" id="ARBA00023180"/>
    </source>
</evidence>
<evidence type="ECO:0000256" key="8">
    <source>
        <dbReference type="ARBA" id="ARBA00022889"/>
    </source>
</evidence>
<comment type="subcellular location">
    <subcellularLocation>
        <location evidence="1">Secreted</location>
        <location evidence="1">Extracellular space</location>
        <location evidence="1">Extracellular matrix</location>
    </subcellularLocation>
</comment>
<keyword evidence="10" id="KW-0325">Glycoprotein</keyword>
<keyword evidence="9" id="KW-1015">Disulfide bond</keyword>
<protein>
    <recommendedName>
        <fullName evidence="2">Spondin-1</fullName>
    </recommendedName>
    <alternativeName>
        <fullName evidence="11">F-spondin</fullName>
    </alternativeName>
</protein>
<evidence type="ECO:0000256" key="9">
    <source>
        <dbReference type="ARBA" id="ARBA00023157"/>
    </source>
</evidence>
<dbReference type="Pfam" id="PF00090">
    <property type="entry name" value="TSP_1"/>
    <property type="match status" value="3"/>
</dbReference>
<dbReference type="InterPro" id="IPR044004">
    <property type="entry name" value="TSP1_spondin_dom"/>
</dbReference>
<dbReference type="InterPro" id="IPR009465">
    <property type="entry name" value="Spondin_N"/>
</dbReference>
<keyword evidence="8" id="KW-0130">Cell adhesion</keyword>
<dbReference type="NCBIfam" id="NF038123">
    <property type="entry name" value="NF038123_dom"/>
    <property type="match status" value="1"/>
</dbReference>